<feature type="region of interest" description="Disordered" evidence="1">
    <location>
        <begin position="25"/>
        <end position="60"/>
    </location>
</feature>
<evidence type="ECO:0000313" key="3">
    <source>
        <dbReference type="Proteomes" id="UP000198736"/>
    </source>
</evidence>
<dbReference type="Proteomes" id="UP000198736">
    <property type="component" value="Unassembled WGS sequence"/>
</dbReference>
<reference evidence="3" key="1">
    <citation type="submission" date="2015-10" db="EMBL/GenBank/DDBJ databases">
        <authorList>
            <person name="Luecker S."/>
            <person name="Luecker S."/>
        </authorList>
    </citation>
    <scope>NUCLEOTIDE SEQUENCE [LARGE SCALE GENOMIC DNA]</scope>
</reference>
<protein>
    <submittedName>
        <fullName evidence="2">Uncharacterized protein</fullName>
    </submittedName>
</protein>
<sequence>MSQDQMQGKLMQMVNGLNMPLSVSSQTGAIRSMEDRIRKIREGSVQSMGSCNPPFSSWGN</sequence>
<feature type="compositionally biased region" description="Polar residues" evidence="1">
    <location>
        <begin position="44"/>
        <end position="60"/>
    </location>
</feature>
<evidence type="ECO:0000313" key="2">
    <source>
        <dbReference type="EMBL" id="CUS37915.1"/>
    </source>
</evidence>
<name>A0A0S4LPN8_9BACT</name>
<keyword evidence="3" id="KW-1185">Reference proteome</keyword>
<accession>A0A0S4LPN8</accession>
<dbReference type="STRING" id="1742973.COMA2_40091"/>
<gene>
    <name evidence="2" type="ORF">COMA2_40091</name>
</gene>
<feature type="compositionally biased region" description="Basic and acidic residues" evidence="1">
    <location>
        <begin position="32"/>
        <end position="42"/>
    </location>
</feature>
<dbReference type="EMBL" id="CZPZ01000031">
    <property type="protein sequence ID" value="CUS37915.1"/>
    <property type="molecule type" value="Genomic_DNA"/>
</dbReference>
<proteinExistence type="predicted"/>
<organism evidence="2 3">
    <name type="scientific">Candidatus Nitrospira nitrificans</name>
    <dbReference type="NCBI Taxonomy" id="1742973"/>
    <lineage>
        <taxon>Bacteria</taxon>
        <taxon>Pseudomonadati</taxon>
        <taxon>Nitrospirota</taxon>
        <taxon>Nitrospiria</taxon>
        <taxon>Nitrospirales</taxon>
        <taxon>Nitrospiraceae</taxon>
        <taxon>Nitrospira</taxon>
    </lineage>
</organism>
<evidence type="ECO:0000256" key="1">
    <source>
        <dbReference type="SAM" id="MobiDB-lite"/>
    </source>
</evidence>
<dbReference type="AlphaFoldDB" id="A0A0S4LPN8"/>